<dbReference type="Gene3D" id="1.25.10.10">
    <property type="entry name" value="Leucine-rich Repeat Variant"/>
    <property type="match status" value="4"/>
</dbReference>
<evidence type="ECO:0000313" key="2">
    <source>
        <dbReference type="Proteomes" id="UP000233256"/>
    </source>
</evidence>
<dbReference type="PANTHER" id="PTHR12697">
    <property type="entry name" value="PBS LYASE HEAT-LIKE PROTEIN"/>
    <property type="match status" value="1"/>
</dbReference>
<gene>
    <name evidence="1" type="ORF">CVV64_06430</name>
</gene>
<reference evidence="1 2" key="1">
    <citation type="journal article" date="2017" name="ISME J.">
        <title>Potential for microbial H2 and metal transformations associated with novel bacteria and archaea in deep terrestrial subsurface sediments.</title>
        <authorList>
            <person name="Hernsdorf A.W."/>
            <person name="Amano Y."/>
            <person name="Miyakawa K."/>
            <person name="Ise K."/>
            <person name="Suzuki Y."/>
            <person name="Anantharaman K."/>
            <person name="Probst A."/>
            <person name="Burstein D."/>
            <person name="Thomas B.C."/>
            <person name="Banfield J.F."/>
        </authorList>
    </citation>
    <scope>NUCLEOTIDE SEQUENCE [LARGE SCALE GENOMIC DNA]</scope>
    <source>
        <strain evidence="1">HGW-Wallbacteria-1</strain>
    </source>
</reference>
<sequence length="625" mass="69114">MTMGSTENKPGLAEAMVGGNKNEILAAIDRLDTSVFDADVTRKAVECFGSIHWLIRFKSSMKVSVMGSGAVPILLEYLNSSNSDLQYWAIVCLGNIGDKSALPHLKPMLLTPVGKESPNQVFVAQAVAMLGDTDGVKFLFRKLAAKSFREREQAANCLEKVGPGIMKALVSSLGYGHEEILFWSLSILKKMNIEDIDTLIKFLVNANVHIRRGVAELLGSYPRLDVVQALASRLSDPDWHVRKISADSIVRCGSMAVPCLQQLSGSANEDESYWAIRTLGRIGDSDSIDHLLILIENPSPFIRRSAARYIGFGKPEKAVDALIGCLGDQALSVRQAAADALTEYGESVVDQLAAHLNDPNEDVGFWLTRIFGKIKGNSTRYLLQAMNSDDPIKRKWAAMALGMVGDLSVCNVLVQGMKDEHWPVRLNCAHAMENYCPQAVEVLIQNIRNEDPDICYWVTKVLRRVKDTIWEKMSFLLSMGNDDMRFFTAFAFGEIGDIKAIEFLIKSLDDGNDWVRKLAMDSIIKLGGQDHLKERLPAAPPALKAEIMKRLREMGLVSVEDMVGDLVSRNQQAREQAARSIMEMGKGVVGDLKEIMEKTEDEALRMALIKVARAVETGSEFGLDF</sequence>
<proteinExistence type="predicted"/>
<dbReference type="GO" id="GO:0016491">
    <property type="term" value="F:oxidoreductase activity"/>
    <property type="evidence" value="ECO:0007669"/>
    <property type="project" value="TreeGrafter"/>
</dbReference>
<dbReference type="AlphaFoldDB" id="A0A2N1PSU2"/>
<organism evidence="1 2">
    <name type="scientific">Candidatus Wallbacteria bacterium HGW-Wallbacteria-1</name>
    <dbReference type="NCBI Taxonomy" id="2013854"/>
    <lineage>
        <taxon>Bacteria</taxon>
        <taxon>Candidatus Walliibacteriota</taxon>
    </lineage>
</organism>
<dbReference type="InterPro" id="IPR016024">
    <property type="entry name" value="ARM-type_fold"/>
</dbReference>
<protein>
    <recommendedName>
        <fullName evidence="3">HEAT repeat domain-containing protein</fullName>
    </recommendedName>
</protein>
<comment type="caution">
    <text evidence="1">The sequence shown here is derived from an EMBL/GenBank/DDBJ whole genome shotgun (WGS) entry which is preliminary data.</text>
</comment>
<dbReference type="Pfam" id="PF13646">
    <property type="entry name" value="HEAT_2"/>
    <property type="match status" value="3"/>
</dbReference>
<evidence type="ECO:0008006" key="3">
    <source>
        <dbReference type="Google" id="ProtNLM"/>
    </source>
</evidence>
<dbReference type="InterPro" id="IPR004155">
    <property type="entry name" value="PBS_lyase_HEAT"/>
</dbReference>
<dbReference type="Proteomes" id="UP000233256">
    <property type="component" value="Unassembled WGS sequence"/>
</dbReference>
<accession>A0A2N1PSU2</accession>
<dbReference type="SUPFAM" id="SSF48371">
    <property type="entry name" value="ARM repeat"/>
    <property type="match status" value="2"/>
</dbReference>
<dbReference type="EMBL" id="PGXC01000003">
    <property type="protein sequence ID" value="PKK91396.1"/>
    <property type="molecule type" value="Genomic_DNA"/>
</dbReference>
<evidence type="ECO:0000313" key="1">
    <source>
        <dbReference type="EMBL" id="PKK91396.1"/>
    </source>
</evidence>
<dbReference type="PANTHER" id="PTHR12697:SF5">
    <property type="entry name" value="DEOXYHYPUSINE HYDROXYLASE"/>
    <property type="match status" value="1"/>
</dbReference>
<dbReference type="InterPro" id="IPR011989">
    <property type="entry name" value="ARM-like"/>
</dbReference>
<dbReference type="SMART" id="SM00567">
    <property type="entry name" value="EZ_HEAT"/>
    <property type="match status" value="8"/>
</dbReference>
<name>A0A2N1PSU2_9BACT</name>